<gene>
    <name evidence="6" type="ORF">RHIZ70_2524</name>
</gene>
<dbReference type="SMART" id="SM00857">
    <property type="entry name" value="Resolvase"/>
    <property type="match status" value="1"/>
</dbReference>
<evidence type="ECO:0000256" key="3">
    <source>
        <dbReference type="ARBA" id="ARBA00023125"/>
    </source>
</evidence>
<dbReference type="Pfam" id="PF02796">
    <property type="entry name" value="HTH_7"/>
    <property type="match status" value="1"/>
</dbReference>
<keyword evidence="4" id="KW-0233">DNA recombination</keyword>
<dbReference type="SUPFAM" id="SSF53041">
    <property type="entry name" value="Resolvase-like"/>
    <property type="match status" value="1"/>
</dbReference>
<evidence type="ECO:0000259" key="5">
    <source>
        <dbReference type="PROSITE" id="PS51736"/>
    </source>
</evidence>
<proteinExistence type="inferred from homology"/>
<dbReference type="Gene3D" id="1.10.10.60">
    <property type="entry name" value="Homeodomain-like"/>
    <property type="match status" value="1"/>
</dbReference>
<dbReference type="InterPro" id="IPR006120">
    <property type="entry name" value="Resolvase_HTH_dom"/>
</dbReference>
<keyword evidence="2" id="KW-0229">DNA integration</keyword>
<dbReference type="EMBL" id="UEYP01000038">
    <property type="protein sequence ID" value="SSC66816.1"/>
    <property type="molecule type" value="Genomic_DNA"/>
</dbReference>
<dbReference type="CDD" id="cd03768">
    <property type="entry name" value="SR_ResInv"/>
    <property type="match status" value="1"/>
</dbReference>
<dbReference type="GO" id="GO:0000150">
    <property type="term" value="F:DNA strand exchange activity"/>
    <property type="evidence" value="ECO:0007669"/>
    <property type="project" value="InterPro"/>
</dbReference>
<dbReference type="SUPFAM" id="SSF46689">
    <property type="entry name" value="Homeodomain-like"/>
    <property type="match status" value="1"/>
</dbReference>
<evidence type="ECO:0000256" key="2">
    <source>
        <dbReference type="ARBA" id="ARBA00022908"/>
    </source>
</evidence>
<dbReference type="InterPro" id="IPR006119">
    <property type="entry name" value="Resolv_N"/>
</dbReference>
<dbReference type="PANTHER" id="PTHR30461">
    <property type="entry name" value="DNA-INVERTASE FROM LAMBDOID PROPHAGE"/>
    <property type="match status" value="1"/>
</dbReference>
<dbReference type="Gene3D" id="3.40.50.1390">
    <property type="entry name" value="Resolvase, N-terminal catalytic domain"/>
    <property type="match status" value="1"/>
</dbReference>
<sequence>MGRILSDVLRTGDTLVVWKLDRLARSLKKLIATAEELERAKIGLVSLTESIDTTTPGGMLTFHVFGAIAQFERALIRERTTAGLVEARQRGRKGGRPPAMRPGDIAAARALMKEGSIPVRNIAQRMGVSVATLYRHIGKKGGSPKTVESEDVHG</sequence>
<dbReference type="InterPro" id="IPR050639">
    <property type="entry name" value="SSR_resolvase"/>
</dbReference>
<dbReference type="GO" id="GO:0003677">
    <property type="term" value="F:DNA binding"/>
    <property type="evidence" value="ECO:0007669"/>
    <property type="project" value="UniProtKB-KW"/>
</dbReference>
<feature type="domain" description="Resolvase/invertase-type recombinase catalytic" evidence="5">
    <location>
        <begin position="1"/>
        <end position="91"/>
    </location>
</feature>
<dbReference type="CDD" id="cd00569">
    <property type="entry name" value="HTH_Hin_like"/>
    <property type="match status" value="1"/>
</dbReference>
<protein>
    <recommendedName>
        <fullName evidence="5">Resolvase/invertase-type recombinase catalytic domain-containing protein</fullName>
    </recommendedName>
</protein>
<keyword evidence="7" id="KW-1185">Reference proteome</keyword>
<accession>A0A376AG87</accession>
<dbReference type="InterPro" id="IPR009057">
    <property type="entry name" value="Homeodomain-like_sf"/>
</dbReference>
<evidence type="ECO:0000313" key="7">
    <source>
        <dbReference type="Proteomes" id="UP000254764"/>
    </source>
</evidence>
<dbReference type="PROSITE" id="PS00398">
    <property type="entry name" value="RECOMBINASES_2"/>
    <property type="match status" value="1"/>
</dbReference>
<keyword evidence="3" id="KW-0238">DNA-binding</keyword>
<dbReference type="PROSITE" id="PS51736">
    <property type="entry name" value="RECOMBINASES_3"/>
    <property type="match status" value="1"/>
</dbReference>
<evidence type="ECO:0000256" key="1">
    <source>
        <dbReference type="ARBA" id="ARBA00009913"/>
    </source>
</evidence>
<evidence type="ECO:0000256" key="4">
    <source>
        <dbReference type="ARBA" id="ARBA00023172"/>
    </source>
</evidence>
<name>A0A376AG87_9HYPH</name>
<reference evidence="7" key="1">
    <citation type="submission" date="2018-07" db="EMBL/GenBank/DDBJ databases">
        <authorList>
            <person name="Peiro R."/>
            <person name="Begona"/>
            <person name="Cbmso G."/>
            <person name="Lopez M."/>
            <person name="Gonzalez S."/>
        </authorList>
    </citation>
    <scope>NUCLEOTIDE SEQUENCE [LARGE SCALE GENOMIC DNA]</scope>
</reference>
<dbReference type="PANTHER" id="PTHR30461:SF2">
    <property type="entry name" value="SERINE RECOMBINASE PINE-RELATED"/>
    <property type="match status" value="1"/>
</dbReference>
<comment type="similarity">
    <text evidence="1">Belongs to the site-specific recombinase resolvase family.</text>
</comment>
<dbReference type="Pfam" id="PF00239">
    <property type="entry name" value="Resolvase"/>
    <property type="match status" value="1"/>
</dbReference>
<dbReference type="InterPro" id="IPR006118">
    <property type="entry name" value="Recombinase_CS"/>
</dbReference>
<dbReference type="Proteomes" id="UP000254764">
    <property type="component" value="Unassembled WGS sequence"/>
</dbReference>
<dbReference type="AlphaFoldDB" id="A0A376AG87"/>
<evidence type="ECO:0000313" key="6">
    <source>
        <dbReference type="EMBL" id="SSC66816.1"/>
    </source>
</evidence>
<dbReference type="GO" id="GO:0015074">
    <property type="term" value="P:DNA integration"/>
    <property type="evidence" value="ECO:0007669"/>
    <property type="project" value="UniProtKB-KW"/>
</dbReference>
<dbReference type="InterPro" id="IPR036162">
    <property type="entry name" value="Resolvase-like_N_sf"/>
</dbReference>
<organism evidence="6 7">
    <name type="scientific">Ciceribacter selenitireducens ATCC BAA-1503</name>
    <dbReference type="NCBI Taxonomy" id="1336235"/>
    <lineage>
        <taxon>Bacteria</taxon>
        <taxon>Pseudomonadati</taxon>
        <taxon>Pseudomonadota</taxon>
        <taxon>Alphaproteobacteria</taxon>
        <taxon>Hyphomicrobiales</taxon>
        <taxon>Rhizobiaceae</taxon>
        <taxon>Ciceribacter</taxon>
    </lineage>
</organism>